<comment type="catalytic activity">
    <reaction evidence="28">
        <text>3-oxodecanoyl-[ACP] + NADPH + H(+) = (3R)-hydroxydecanoyl-[ACP] + NADP(+)</text>
        <dbReference type="Rhea" id="RHEA:41856"/>
        <dbReference type="Rhea" id="RHEA-COMP:9637"/>
        <dbReference type="Rhea" id="RHEA-COMP:9638"/>
        <dbReference type="ChEBI" id="CHEBI:15378"/>
        <dbReference type="ChEBI" id="CHEBI:57783"/>
        <dbReference type="ChEBI" id="CHEBI:58349"/>
        <dbReference type="ChEBI" id="CHEBI:78464"/>
        <dbReference type="ChEBI" id="CHEBI:78466"/>
    </reaction>
    <physiologicalReaction direction="left-to-right" evidence="28">
        <dbReference type="Rhea" id="RHEA:41857"/>
    </physiologicalReaction>
</comment>
<comment type="catalytic activity">
    <reaction evidence="41">
        <text>3-oxohexanoyl-[ACP] + NADPH + H(+) = (3R)-hydroxyhexanoyl-[ACP] + NADP(+)</text>
        <dbReference type="Rhea" id="RHEA:41824"/>
        <dbReference type="Rhea" id="RHEA-COMP:9629"/>
        <dbReference type="Rhea" id="RHEA-COMP:9630"/>
        <dbReference type="ChEBI" id="CHEBI:15378"/>
        <dbReference type="ChEBI" id="CHEBI:57783"/>
        <dbReference type="ChEBI" id="CHEBI:58349"/>
        <dbReference type="ChEBI" id="CHEBI:78456"/>
        <dbReference type="ChEBI" id="CHEBI:78457"/>
    </reaction>
    <physiologicalReaction direction="left-to-right" evidence="41">
        <dbReference type="Rhea" id="RHEA:41825"/>
    </physiologicalReaction>
</comment>
<comment type="catalytic activity">
    <reaction evidence="19">
        <text>(3R)-hydroxytetradecanoyl-[ACP] = (2E)-tetradecenoyl-[ACP] + H2O</text>
        <dbReference type="Rhea" id="RHEA:41892"/>
        <dbReference type="Rhea" id="RHEA-COMP:9646"/>
        <dbReference type="Rhea" id="RHEA-COMP:9647"/>
        <dbReference type="ChEBI" id="CHEBI:15377"/>
        <dbReference type="ChEBI" id="CHEBI:78474"/>
        <dbReference type="ChEBI" id="CHEBI:78475"/>
    </reaction>
    <physiologicalReaction direction="left-to-right" evidence="19">
        <dbReference type="Rhea" id="RHEA:41893"/>
    </physiologicalReaction>
</comment>
<evidence type="ECO:0000256" key="20">
    <source>
        <dbReference type="ARBA" id="ARBA00023399"/>
    </source>
</evidence>
<feature type="domain" description="Carrier" evidence="56">
    <location>
        <begin position="1671"/>
        <end position="1748"/>
    </location>
</feature>
<evidence type="ECO:0000256" key="27">
    <source>
        <dbReference type="ARBA" id="ARBA00047400"/>
    </source>
</evidence>
<evidence type="ECO:0000256" key="30">
    <source>
        <dbReference type="ARBA" id="ARBA00047500"/>
    </source>
</evidence>
<evidence type="ECO:0000256" key="17">
    <source>
        <dbReference type="ARBA" id="ARBA00023388"/>
    </source>
</evidence>
<evidence type="ECO:0000256" key="43">
    <source>
        <dbReference type="ARBA" id="ARBA00048691"/>
    </source>
</evidence>
<dbReference type="CDD" id="cd05195">
    <property type="entry name" value="enoyl_red"/>
    <property type="match status" value="1"/>
</dbReference>
<dbReference type="GO" id="GO:0004313">
    <property type="term" value="F:[acyl-carrier-protein] S-acetyltransferase activity"/>
    <property type="evidence" value="ECO:0007669"/>
    <property type="project" value="UniProtKB-EC"/>
</dbReference>
<dbReference type="PANTHER" id="PTHR43775:SF23">
    <property type="entry name" value="FATTY ACID SYNTHASE 3"/>
    <property type="match status" value="1"/>
</dbReference>
<dbReference type="Gene3D" id="3.10.129.110">
    <property type="entry name" value="Polyketide synthase dehydratase"/>
    <property type="match status" value="1"/>
</dbReference>
<comment type="catalytic activity">
    <reaction evidence="24">
        <text>acetyl-CoA + n malonyl-CoA + 2n NADPH + 2n H(+) = a long-chain fatty acid + (n+1) CoA + n CO2 + 2n NADP(+).</text>
        <dbReference type="EC" id="2.3.1.85"/>
    </reaction>
</comment>
<comment type="catalytic activity">
    <reaction evidence="25">
        <text>3-oxooctadecanoyl-[ACP] + NADPH + H(+) = (3R)-hydroxyoctadecanoyl-[ACP] + NADP(+)</text>
        <dbReference type="Rhea" id="RHEA:41920"/>
        <dbReference type="Rhea" id="RHEA-COMP:9653"/>
        <dbReference type="Rhea" id="RHEA-COMP:9654"/>
        <dbReference type="ChEBI" id="CHEBI:15378"/>
        <dbReference type="ChEBI" id="CHEBI:57783"/>
        <dbReference type="ChEBI" id="CHEBI:58349"/>
        <dbReference type="ChEBI" id="CHEBI:78487"/>
        <dbReference type="ChEBI" id="CHEBI:78488"/>
    </reaction>
    <physiologicalReaction direction="left-to-right" evidence="25">
        <dbReference type="Rhea" id="RHEA:41921"/>
    </physiologicalReaction>
</comment>
<dbReference type="GO" id="GO:0031177">
    <property type="term" value="F:phosphopantetheine binding"/>
    <property type="evidence" value="ECO:0007669"/>
    <property type="project" value="InterPro"/>
</dbReference>
<evidence type="ECO:0000256" key="26">
    <source>
        <dbReference type="ARBA" id="ARBA00047394"/>
    </source>
</evidence>
<evidence type="ECO:0000256" key="45">
    <source>
        <dbReference type="ARBA" id="ARBA00048935"/>
    </source>
</evidence>
<dbReference type="Gene3D" id="3.40.50.1820">
    <property type="entry name" value="alpha/beta hydrolase"/>
    <property type="match status" value="1"/>
</dbReference>
<comment type="catalytic activity">
    <reaction evidence="16">
        <text>(3R)-hydroxyhexanoyl-[ACP] = (2E)-hexenoyl-[ACP] + H2O</text>
        <dbReference type="Rhea" id="RHEA:41828"/>
        <dbReference type="Rhea" id="RHEA-COMP:9630"/>
        <dbReference type="Rhea" id="RHEA-COMP:9631"/>
        <dbReference type="ChEBI" id="CHEBI:15377"/>
        <dbReference type="ChEBI" id="CHEBI:78457"/>
        <dbReference type="ChEBI" id="CHEBI:78458"/>
    </reaction>
    <physiologicalReaction direction="left-to-right" evidence="16">
        <dbReference type="Rhea" id="RHEA:41829"/>
    </physiologicalReaction>
</comment>
<dbReference type="InterPro" id="IPR049900">
    <property type="entry name" value="PKS_mFAS_DH"/>
</dbReference>
<dbReference type="SUPFAM" id="SSF51735">
    <property type="entry name" value="NAD(P)-binding Rossmann-fold domains"/>
    <property type="match status" value="2"/>
</dbReference>
<protein>
    <recommendedName>
        <fullName evidence="7">Fatty acid synthase</fullName>
        <ecNumber evidence="5">1.1.1.100</ecNumber>
        <ecNumber evidence="2">1.3.1.39</ecNumber>
        <ecNumber evidence="6">2.3.1.41</ecNumber>
        <ecNumber evidence="4">2.3.1.85</ecNumber>
        <ecNumber evidence="3">3.1.2.14</ecNumber>
    </recommendedName>
</protein>
<evidence type="ECO:0000256" key="39">
    <source>
        <dbReference type="ARBA" id="ARBA00048420"/>
    </source>
</evidence>
<keyword evidence="13" id="KW-0007">Acetylation</keyword>
<comment type="catalytic activity">
    <reaction evidence="43">
        <text>holo-[ACP] + acetyl-CoA = acetyl-[ACP] + CoA</text>
        <dbReference type="Rhea" id="RHEA:41788"/>
        <dbReference type="Rhea" id="RHEA-COMP:9621"/>
        <dbReference type="Rhea" id="RHEA-COMP:9685"/>
        <dbReference type="ChEBI" id="CHEBI:57287"/>
        <dbReference type="ChEBI" id="CHEBI:57288"/>
        <dbReference type="ChEBI" id="CHEBI:64479"/>
        <dbReference type="ChEBI" id="CHEBI:78446"/>
        <dbReference type="EC" id="2.3.1.38"/>
    </reaction>
    <physiologicalReaction direction="left-to-right" evidence="43">
        <dbReference type="Rhea" id="RHEA:41789"/>
    </physiologicalReaction>
</comment>
<evidence type="ECO:0000256" key="13">
    <source>
        <dbReference type="ARBA" id="ARBA00022990"/>
    </source>
</evidence>
<dbReference type="InterPro" id="IPR032821">
    <property type="entry name" value="PKS_assoc"/>
</dbReference>
<evidence type="ECO:0000256" key="14">
    <source>
        <dbReference type="ARBA" id="ARBA00023332"/>
    </source>
</evidence>
<evidence type="ECO:0000256" key="48">
    <source>
        <dbReference type="ARBA" id="ARBA00049171"/>
    </source>
</evidence>
<evidence type="ECO:0000256" key="10">
    <source>
        <dbReference type="ARBA" id="ARBA00022679"/>
    </source>
</evidence>
<evidence type="ECO:0000256" key="25">
    <source>
        <dbReference type="ARBA" id="ARBA00047300"/>
    </source>
</evidence>
<evidence type="ECO:0000256" key="15">
    <source>
        <dbReference type="ARBA" id="ARBA00023351"/>
    </source>
</evidence>
<dbReference type="Proteomes" id="UP000801492">
    <property type="component" value="Unassembled WGS sequence"/>
</dbReference>
<keyword evidence="11" id="KW-0702">S-nitrosylation</keyword>
<dbReference type="SUPFAM" id="SSF47336">
    <property type="entry name" value="ACP-like"/>
    <property type="match status" value="1"/>
</dbReference>
<evidence type="ECO:0000256" key="5">
    <source>
        <dbReference type="ARBA" id="ARBA00012948"/>
    </source>
</evidence>
<dbReference type="EC" id="2.3.1.41" evidence="6"/>
<comment type="catalytic activity">
    <reaction evidence="30">
        <text>(2E)-butenoyl-[ACP] + NADPH + H(+) = butanoyl-[ACP] + NADP(+)</text>
        <dbReference type="Rhea" id="RHEA:41812"/>
        <dbReference type="Rhea" id="RHEA-COMP:9627"/>
        <dbReference type="Rhea" id="RHEA-COMP:9628"/>
        <dbReference type="ChEBI" id="CHEBI:15378"/>
        <dbReference type="ChEBI" id="CHEBI:57783"/>
        <dbReference type="ChEBI" id="CHEBI:58349"/>
        <dbReference type="ChEBI" id="CHEBI:78453"/>
        <dbReference type="ChEBI" id="CHEBI:78454"/>
    </reaction>
    <physiologicalReaction direction="left-to-right" evidence="30">
        <dbReference type="Rhea" id="RHEA:41813"/>
    </physiologicalReaction>
</comment>
<comment type="catalytic activity">
    <reaction evidence="31">
        <text>dodecanoyl-[ACP] + malonyl-[ACP] + H(+) = 3-oxotetradecanoyl-[ACP] + holo-[ACP] + CO2</text>
        <dbReference type="Rhea" id="RHEA:41884"/>
        <dbReference type="Rhea" id="RHEA-COMP:9623"/>
        <dbReference type="Rhea" id="RHEA-COMP:9644"/>
        <dbReference type="Rhea" id="RHEA-COMP:9645"/>
        <dbReference type="Rhea" id="RHEA-COMP:9685"/>
        <dbReference type="ChEBI" id="CHEBI:15378"/>
        <dbReference type="ChEBI" id="CHEBI:16526"/>
        <dbReference type="ChEBI" id="CHEBI:64479"/>
        <dbReference type="ChEBI" id="CHEBI:65264"/>
        <dbReference type="ChEBI" id="CHEBI:78449"/>
        <dbReference type="ChEBI" id="CHEBI:78473"/>
    </reaction>
    <physiologicalReaction direction="left-to-right" evidence="31">
        <dbReference type="Rhea" id="RHEA:41885"/>
    </physiologicalReaction>
</comment>
<comment type="catalytic activity">
    <reaction evidence="53">
        <text>(2E)-decenoyl-[ACP] + NADPH + H(+) = decanoyl-[ACP] + NADP(+)</text>
        <dbReference type="Rhea" id="RHEA:41864"/>
        <dbReference type="Rhea" id="RHEA-COMP:9639"/>
        <dbReference type="Rhea" id="RHEA-COMP:9640"/>
        <dbReference type="ChEBI" id="CHEBI:15378"/>
        <dbReference type="ChEBI" id="CHEBI:57783"/>
        <dbReference type="ChEBI" id="CHEBI:58349"/>
        <dbReference type="ChEBI" id="CHEBI:78467"/>
        <dbReference type="ChEBI" id="CHEBI:78468"/>
    </reaction>
    <physiologicalReaction direction="left-to-right" evidence="53">
        <dbReference type="Rhea" id="RHEA:41865"/>
    </physiologicalReaction>
</comment>
<evidence type="ECO:0000256" key="37">
    <source>
        <dbReference type="ARBA" id="ARBA00048281"/>
    </source>
</evidence>
<evidence type="ECO:0000256" key="9">
    <source>
        <dbReference type="ARBA" id="ARBA00022553"/>
    </source>
</evidence>
<evidence type="ECO:0000256" key="47">
    <source>
        <dbReference type="ARBA" id="ARBA00049109"/>
    </source>
</evidence>
<comment type="catalytic activity">
    <reaction evidence="17">
        <text>(3R)-hydroxydecanoyl-[ACP] = (2E)-decenoyl-[ACP] + H2O</text>
        <dbReference type="Rhea" id="RHEA:41860"/>
        <dbReference type="Rhea" id="RHEA-COMP:9638"/>
        <dbReference type="Rhea" id="RHEA-COMP:9639"/>
        <dbReference type="ChEBI" id="CHEBI:15377"/>
        <dbReference type="ChEBI" id="CHEBI:78466"/>
        <dbReference type="ChEBI" id="CHEBI:78467"/>
    </reaction>
    <physiologicalReaction direction="left-to-right" evidence="17">
        <dbReference type="Rhea" id="RHEA:41861"/>
    </physiologicalReaction>
</comment>
<dbReference type="SUPFAM" id="SSF53901">
    <property type="entry name" value="Thiolase-like"/>
    <property type="match status" value="1"/>
</dbReference>
<evidence type="ECO:0000256" key="35">
    <source>
        <dbReference type="ARBA" id="ARBA00047961"/>
    </source>
</evidence>
<evidence type="ECO:0000256" key="18">
    <source>
        <dbReference type="ARBA" id="ARBA00023394"/>
    </source>
</evidence>
<feature type="domain" description="Ketosynthase family 3 (KS3)" evidence="57">
    <location>
        <begin position="1"/>
        <end position="118"/>
    </location>
</feature>
<dbReference type="InterPro" id="IPR009081">
    <property type="entry name" value="PP-bd_ACP"/>
</dbReference>
<evidence type="ECO:0000256" key="46">
    <source>
        <dbReference type="ARBA" id="ARBA00049019"/>
    </source>
</evidence>
<comment type="catalytic activity">
    <reaction evidence="34">
        <text>3-oxobutanoyl-[ACP] + NADPH + H(+) = (3R)-hydroxybutanoyl-[ACP] + NADP(+)</text>
        <dbReference type="Rhea" id="RHEA:41804"/>
        <dbReference type="Rhea" id="RHEA-COMP:9625"/>
        <dbReference type="Rhea" id="RHEA-COMP:9626"/>
        <dbReference type="ChEBI" id="CHEBI:15378"/>
        <dbReference type="ChEBI" id="CHEBI:57783"/>
        <dbReference type="ChEBI" id="CHEBI:58349"/>
        <dbReference type="ChEBI" id="CHEBI:78450"/>
        <dbReference type="ChEBI" id="CHEBI:78451"/>
    </reaction>
    <physiologicalReaction direction="left-to-right" evidence="34">
        <dbReference type="Rhea" id="RHEA:41805"/>
    </physiologicalReaction>
</comment>
<evidence type="ECO:0000259" key="58">
    <source>
        <dbReference type="PROSITE" id="PS52019"/>
    </source>
</evidence>
<keyword evidence="10" id="KW-0808">Transferase</keyword>
<dbReference type="InterPro" id="IPR014031">
    <property type="entry name" value="Ketoacyl_synth_C"/>
</dbReference>
<evidence type="ECO:0000256" key="52">
    <source>
        <dbReference type="ARBA" id="ARBA00049449"/>
    </source>
</evidence>
<dbReference type="SUPFAM" id="SSF50129">
    <property type="entry name" value="GroES-like"/>
    <property type="match status" value="1"/>
</dbReference>
<evidence type="ECO:0000256" key="54">
    <source>
        <dbReference type="ARBA" id="ARBA00049533"/>
    </source>
</evidence>
<dbReference type="Pfam" id="PF13602">
    <property type="entry name" value="ADH_zinc_N_2"/>
    <property type="match status" value="1"/>
</dbReference>
<comment type="catalytic activity">
    <reaction evidence="33">
        <text>(2E)-hexenoyl-[ACP] + NADPH + H(+) = hexanoyl-[ACP] + NADP(+)</text>
        <dbReference type="Rhea" id="RHEA:41832"/>
        <dbReference type="Rhea" id="RHEA-COMP:9631"/>
        <dbReference type="Rhea" id="RHEA-COMP:9632"/>
        <dbReference type="ChEBI" id="CHEBI:15378"/>
        <dbReference type="ChEBI" id="CHEBI:57783"/>
        <dbReference type="ChEBI" id="CHEBI:58349"/>
        <dbReference type="ChEBI" id="CHEBI:78458"/>
        <dbReference type="ChEBI" id="CHEBI:78459"/>
    </reaction>
    <physiologicalReaction direction="left-to-right" evidence="33">
        <dbReference type="Rhea" id="RHEA:41833"/>
    </physiologicalReaction>
</comment>
<dbReference type="GO" id="GO:0019171">
    <property type="term" value="F:(3R)-hydroxyacyl-[acyl-carrier-protein] dehydratase activity"/>
    <property type="evidence" value="ECO:0007669"/>
    <property type="project" value="UniProtKB-EC"/>
</dbReference>
<evidence type="ECO:0000256" key="12">
    <source>
        <dbReference type="ARBA" id="ARBA00022898"/>
    </source>
</evidence>
<comment type="pathway">
    <text evidence="1">Lipid metabolism.</text>
</comment>
<evidence type="ECO:0000256" key="44">
    <source>
        <dbReference type="ARBA" id="ARBA00048704"/>
    </source>
</evidence>
<comment type="catalytic activity">
    <reaction evidence="47">
        <text>decanoyl-[ACP] + malonyl-[ACP] + H(+) = 3-oxododecanoyl-[ACP] + holo-[ACP] + CO2</text>
        <dbReference type="Rhea" id="RHEA:41868"/>
        <dbReference type="Rhea" id="RHEA-COMP:9623"/>
        <dbReference type="Rhea" id="RHEA-COMP:9640"/>
        <dbReference type="Rhea" id="RHEA-COMP:9641"/>
        <dbReference type="Rhea" id="RHEA-COMP:9685"/>
        <dbReference type="ChEBI" id="CHEBI:15378"/>
        <dbReference type="ChEBI" id="CHEBI:16526"/>
        <dbReference type="ChEBI" id="CHEBI:64479"/>
        <dbReference type="ChEBI" id="CHEBI:78449"/>
        <dbReference type="ChEBI" id="CHEBI:78468"/>
        <dbReference type="ChEBI" id="CHEBI:78469"/>
    </reaction>
    <physiologicalReaction direction="left-to-right" evidence="47">
        <dbReference type="Rhea" id="RHEA:41869"/>
    </physiologicalReaction>
</comment>
<dbReference type="InterPro" id="IPR036291">
    <property type="entry name" value="NAD(P)-bd_dom_sf"/>
</dbReference>
<evidence type="ECO:0000256" key="6">
    <source>
        <dbReference type="ARBA" id="ARBA00013191"/>
    </source>
</evidence>
<comment type="catalytic activity">
    <reaction evidence="52">
        <text>butanoyl-[ACP] + malonyl-[ACP] + H(+) = 3-oxohexanoyl-[ACP] + holo-[ACP] + CO2</text>
        <dbReference type="Rhea" id="RHEA:41820"/>
        <dbReference type="Rhea" id="RHEA-COMP:9623"/>
        <dbReference type="Rhea" id="RHEA-COMP:9628"/>
        <dbReference type="Rhea" id="RHEA-COMP:9629"/>
        <dbReference type="Rhea" id="RHEA-COMP:9685"/>
        <dbReference type="ChEBI" id="CHEBI:15378"/>
        <dbReference type="ChEBI" id="CHEBI:16526"/>
        <dbReference type="ChEBI" id="CHEBI:64479"/>
        <dbReference type="ChEBI" id="CHEBI:78449"/>
        <dbReference type="ChEBI" id="CHEBI:78454"/>
        <dbReference type="ChEBI" id="CHEBI:78456"/>
    </reaction>
    <physiologicalReaction direction="left-to-right" evidence="52">
        <dbReference type="Rhea" id="RHEA:41821"/>
    </physiologicalReaction>
</comment>
<dbReference type="PANTHER" id="PTHR43775">
    <property type="entry name" value="FATTY ACID SYNTHASE"/>
    <property type="match status" value="1"/>
</dbReference>
<dbReference type="InterPro" id="IPR029058">
    <property type="entry name" value="AB_hydrolase_fold"/>
</dbReference>
<keyword evidence="9" id="KW-0597">Phosphoprotein</keyword>
<comment type="catalytic activity">
    <reaction evidence="32">
        <text>(2E)-hexadecenoyl-[ACP] + NADPH + H(+) = hexadecanoyl-[ACP] + NADP(+)</text>
        <dbReference type="Rhea" id="RHEA:41912"/>
        <dbReference type="Rhea" id="RHEA-COMP:9651"/>
        <dbReference type="Rhea" id="RHEA-COMP:9652"/>
        <dbReference type="ChEBI" id="CHEBI:15378"/>
        <dbReference type="ChEBI" id="CHEBI:57783"/>
        <dbReference type="ChEBI" id="CHEBI:58349"/>
        <dbReference type="ChEBI" id="CHEBI:78481"/>
        <dbReference type="ChEBI" id="CHEBI:78483"/>
    </reaction>
    <physiologicalReaction direction="left-to-right" evidence="32">
        <dbReference type="Rhea" id="RHEA:41913"/>
    </physiologicalReaction>
</comment>
<evidence type="ECO:0000256" key="28">
    <source>
        <dbReference type="ARBA" id="ARBA00047440"/>
    </source>
</evidence>
<comment type="catalytic activity">
    <reaction evidence="51">
        <text>3-oxooctanoyl-[ACP] + NADPH + H(+) = (3R)-hydroxyoctanoyl-[ACP] + NADP(+)</text>
        <dbReference type="Rhea" id="RHEA:41840"/>
        <dbReference type="Rhea" id="RHEA-COMP:9633"/>
        <dbReference type="Rhea" id="RHEA-COMP:9634"/>
        <dbReference type="ChEBI" id="CHEBI:15378"/>
        <dbReference type="ChEBI" id="CHEBI:57783"/>
        <dbReference type="ChEBI" id="CHEBI:58349"/>
        <dbReference type="ChEBI" id="CHEBI:78460"/>
        <dbReference type="ChEBI" id="CHEBI:78461"/>
    </reaction>
    <physiologicalReaction direction="left-to-right" evidence="51">
        <dbReference type="Rhea" id="RHEA:41841"/>
    </physiologicalReaction>
</comment>
<accession>A0A8K0DJM5</accession>
<comment type="catalytic activity">
    <reaction evidence="18">
        <text>a (3R)-hydroxyacyl-[ACP] = a (2E)-enoyl-[ACP] + H2O</text>
        <dbReference type="Rhea" id="RHEA:13097"/>
        <dbReference type="Rhea" id="RHEA-COMP:9925"/>
        <dbReference type="Rhea" id="RHEA-COMP:9945"/>
        <dbReference type="ChEBI" id="CHEBI:15377"/>
        <dbReference type="ChEBI" id="CHEBI:78784"/>
        <dbReference type="ChEBI" id="CHEBI:78827"/>
        <dbReference type="EC" id="4.2.1.59"/>
    </reaction>
    <physiologicalReaction direction="left-to-right" evidence="18">
        <dbReference type="Rhea" id="RHEA:13098"/>
    </physiologicalReaction>
</comment>
<comment type="catalytic activity">
    <reaction evidence="46">
        <text>(2E)-octadecenoyl-[ACP] + NADPH + H(+) = octadecanoyl-[ACP] + NADP(+)</text>
        <dbReference type="Rhea" id="RHEA:41928"/>
        <dbReference type="Rhea" id="RHEA-COMP:9655"/>
        <dbReference type="Rhea" id="RHEA-COMP:9656"/>
        <dbReference type="ChEBI" id="CHEBI:15378"/>
        <dbReference type="ChEBI" id="CHEBI:57783"/>
        <dbReference type="ChEBI" id="CHEBI:58349"/>
        <dbReference type="ChEBI" id="CHEBI:78489"/>
        <dbReference type="ChEBI" id="CHEBI:78495"/>
    </reaction>
    <physiologicalReaction direction="left-to-right" evidence="46">
        <dbReference type="Rhea" id="RHEA:41929"/>
    </physiologicalReaction>
</comment>
<dbReference type="Gene3D" id="1.10.1200.10">
    <property type="entry name" value="ACP-like"/>
    <property type="match status" value="1"/>
</dbReference>
<dbReference type="InterPro" id="IPR001031">
    <property type="entry name" value="Thioesterase"/>
</dbReference>
<comment type="catalytic activity">
    <reaction evidence="21">
        <text>(3R)-hydroxyhexadecanoyl-[ACP] = (2E)-hexadecenoyl-[ACP] + H2O</text>
        <dbReference type="Rhea" id="RHEA:41908"/>
        <dbReference type="Rhea" id="RHEA-COMP:9650"/>
        <dbReference type="Rhea" id="RHEA-COMP:9651"/>
        <dbReference type="ChEBI" id="CHEBI:15377"/>
        <dbReference type="ChEBI" id="CHEBI:78480"/>
        <dbReference type="ChEBI" id="CHEBI:78481"/>
    </reaction>
    <physiologicalReaction direction="left-to-right" evidence="21">
        <dbReference type="Rhea" id="RHEA:41909"/>
    </physiologicalReaction>
</comment>
<comment type="catalytic activity">
    <reaction evidence="48">
        <text>(2E)-tetradecenoyl-[ACP] + NADPH + H(+) = tetradecanoyl-[ACP] + NADP(+)</text>
        <dbReference type="Rhea" id="RHEA:41896"/>
        <dbReference type="Rhea" id="RHEA-COMP:9647"/>
        <dbReference type="Rhea" id="RHEA-COMP:9648"/>
        <dbReference type="ChEBI" id="CHEBI:15378"/>
        <dbReference type="ChEBI" id="CHEBI:57783"/>
        <dbReference type="ChEBI" id="CHEBI:58349"/>
        <dbReference type="ChEBI" id="CHEBI:78475"/>
        <dbReference type="ChEBI" id="CHEBI:78477"/>
    </reaction>
    <physiologicalReaction direction="left-to-right" evidence="48">
        <dbReference type="Rhea" id="RHEA:41897"/>
    </physiologicalReaction>
</comment>
<comment type="function">
    <text evidence="23">Fatty acid synthetase is a multifunctional enzyme that catalyzes the de novo biosynthesis of long-chain saturated fatty acids starting from acetyl-CoA and malonyl-CoA in the presence of NADPH. This multifunctional protein contains 7 catalytic activities and a site for the binding of the prosthetic group 4'-phosphopantetheine of the acyl carrier protein ([ACP]) domain.</text>
</comment>
<dbReference type="GO" id="GO:0004316">
    <property type="term" value="F:3-oxoacyl-[acyl-carrier-protein] reductase (NADPH) activity"/>
    <property type="evidence" value="ECO:0007669"/>
    <property type="project" value="UniProtKB-EC"/>
</dbReference>
<dbReference type="SUPFAM" id="SSF53474">
    <property type="entry name" value="alpha/beta-Hydrolases"/>
    <property type="match status" value="1"/>
</dbReference>
<dbReference type="SMART" id="SM00822">
    <property type="entry name" value="PKS_KR"/>
    <property type="match status" value="1"/>
</dbReference>
<evidence type="ECO:0000256" key="53">
    <source>
        <dbReference type="ARBA" id="ARBA00049521"/>
    </source>
</evidence>
<evidence type="ECO:0000256" key="40">
    <source>
        <dbReference type="ARBA" id="ARBA00048506"/>
    </source>
</evidence>
<dbReference type="EC" id="2.3.1.85" evidence="4"/>
<dbReference type="InterPro" id="IPR057326">
    <property type="entry name" value="KR_dom"/>
</dbReference>
<evidence type="ECO:0000256" key="24">
    <source>
        <dbReference type="ARBA" id="ARBA00044883"/>
    </source>
</evidence>
<dbReference type="InterPro" id="IPR042104">
    <property type="entry name" value="PKS_dehydratase_sf"/>
</dbReference>
<dbReference type="InterPro" id="IPR049391">
    <property type="entry name" value="FAS_pseudo-KR"/>
</dbReference>
<dbReference type="InterPro" id="IPR011032">
    <property type="entry name" value="GroES-like_sf"/>
</dbReference>
<comment type="catalytic activity">
    <reaction evidence="49">
        <text>3-oxododecanoyl-[ACP] + NADPH + H(+) = (3R)-hydroxydodecanoyl-[ACP] + NADP(+)</text>
        <dbReference type="Rhea" id="RHEA:41872"/>
        <dbReference type="Rhea" id="RHEA-COMP:9641"/>
        <dbReference type="Rhea" id="RHEA-COMP:9642"/>
        <dbReference type="ChEBI" id="CHEBI:15378"/>
        <dbReference type="ChEBI" id="CHEBI:57783"/>
        <dbReference type="ChEBI" id="CHEBI:58349"/>
        <dbReference type="ChEBI" id="CHEBI:78469"/>
        <dbReference type="ChEBI" id="CHEBI:78470"/>
    </reaction>
    <physiologicalReaction direction="left-to-right" evidence="49">
        <dbReference type="Rhea" id="RHEA:41873"/>
    </physiologicalReaction>
</comment>
<dbReference type="FunFam" id="1.10.1200.10:FF:000013">
    <property type="entry name" value="Fatty acid synthase"/>
    <property type="match status" value="1"/>
</dbReference>
<dbReference type="InterPro" id="IPR013968">
    <property type="entry name" value="PKS_KR"/>
</dbReference>
<reference evidence="59" key="1">
    <citation type="submission" date="2019-08" db="EMBL/GenBank/DDBJ databases">
        <title>The genome of the North American firefly Photinus pyralis.</title>
        <authorList>
            <consortium name="Photinus pyralis genome working group"/>
            <person name="Fallon T.R."/>
            <person name="Sander Lower S.E."/>
            <person name="Weng J.-K."/>
        </authorList>
    </citation>
    <scope>NUCLEOTIDE SEQUENCE</scope>
    <source>
        <strain evidence="59">TRF0915ILg1</strain>
        <tissue evidence="59">Whole body</tissue>
    </source>
</reference>
<evidence type="ECO:0000256" key="21">
    <source>
        <dbReference type="ARBA" id="ARBA00023401"/>
    </source>
</evidence>
<dbReference type="Pfam" id="PF00975">
    <property type="entry name" value="Thioesterase"/>
    <property type="match status" value="1"/>
</dbReference>
<dbReference type="FunFam" id="3.40.50.720:FF:000209">
    <property type="entry name" value="Polyketide synthase Pks12"/>
    <property type="match status" value="1"/>
</dbReference>
<evidence type="ECO:0000256" key="1">
    <source>
        <dbReference type="ARBA" id="ARBA00005189"/>
    </source>
</evidence>
<dbReference type="SMART" id="SM00823">
    <property type="entry name" value="PKS_PP"/>
    <property type="match status" value="1"/>
</dbReference>
<feature type="active site" description="Proton donor; for dehydratase activity" evidence="55">
    <location>
        <position position="723"/>
    </location>
</feature>
<comment type="catalytic activity">
    <reaction evidence="26">
        <text>hexanoyl-[ACP] + malonyl-[ACP] + H(+) = 3-oxooctanoyl-[ACP] + holo-[ACP] + CO2</text>
        <dbReference type="Rhea" id="RHEA:41836"/>
        <dbReference type="Rhea" id="RHEA-COMP:9623"/>
        <dbReference type="Rhea" id="RHEA-COMP:9632"/>
        <dbReference type="Rhea" id="RHEA-COMP:9633"/>
        <dbReference type="Rhea" id="RHEA-COMP:9685"/>
        <dbReference type="ChEBI" id="CHEBI:15378"/>
        <dbReference type="ChEBI" id="CHEBI:16526"/>
        <dbReference type="ChEBI" id="CHEBI:64479"/>
        <dbReference type="ChEBI" id="CHEBI:78449"/>
        <dbReference type="ChEBI" id="CHEBI:78459"/>
        <dbReference type="ChEBI" id="CHEBI:78460"/>
    </reaction>
    <physiologicalReaction direction="left-to-right" evidence="26">
        <dbReference type="Rhea" id="RHEA:41837"/>
    </physiologicalReaction>
</comment>
<evidence type="ECO:0000256" key="16">
    <source>
        <dbReference type="ARBA" id="ARBA00023373"/>
    </source>
</evidence>
<evidence type="ECO:0000259" key="56">
    <source>
        <dbReference type="PROSITE" id="PS50075"/>
    </source>
</evidence>
<comment type="catalytic activity">
    <reaction evidence="50">
        <text>3-oxohexadecanoyl-[ACP] + NADPH + H(+) = (3R)-hydroxyhexadecanoyl-[ACP] + NADP(+)</text>
        <dbReference type="Rhea" id="RHEA:41904"/>
        <dbReference type="Rhea" id="RHEA-COMP:9649"/>
        <dbReference type="Rhea" id="RHEA-COMP:9650"/>
        <dbReference type="ChEBI" id="CHEBI:15378"/>
        <dbReference type="ChEBI" id="CHEBI:57783"/>
        <dbReference type="ChEBI" id="CHEBI:58349"/>
        <dbReference type="ChEBI" id="CHEBI:78478"/>
        <dbReference type="ChEBI" id="CHEBI:78480"/>
    </reaction>
    <physiologicalReaction direction="left-to-right" evidence="50">
        <dbReference type="Rhea" id="RHEA:41905"/>
    </physiologicalReaction>
</comment>
<dbReference type="EC" id="1.3.1.39" evidence="2"/>
<evidence type="ECO:0000256" key="31">
    <source>
        <dbReference type="ARBA" id="ARBA00047578"/>
    </source>
</evidence>
<dbReference type="GO" id="GO:0004312">
    <property type="term" value="F:fatty acid synthase activity"/>
    <property type="evidence" value="ECO:0007669"/>
    <property type="project" value="UniProtKB-EC"/>
</dbReference>
<evidence type="ECO:0000256" key="42">
    <source>
        <dbReference type="ARBA" id="ARBA00048650"/>
    </source>
</evidence>
<comment type="catalytic activity">
    <reaction evidence="38">
        <text>tetradecanoyl-[ACP] + H2O = tetradecanoate + holo-[ACP] + H(+)</text>
        <dbReference type="Rhea" id="RHEA:30123"/>
        <dbReference type="Rhea" id="RHEA-COMP:9648"/>
        <dbReference type="Rhea" id="RHEA-COMP:9685"/>
        <dbReference type="ChEBI" id="CHEBI:15377"/>
        <dbReference type="ChEBI" id="CHEBI:15378"/>
        <dbReference type="ChEBI" id="CHEBI:30807"/>
        <dbReference type="ChEBI" id="CHEBI:64479"/>
        <dbReference type="ChEBI" id="CHEBI:78477"/>
        <dbReference type="EC" id="3.1.2.14"/>
    </reaction>
    <physiologicalReaction direction="left-to-right" evidence="38">
        <dbReference type="Rhea" id="RHEA:30124"/>
    </physiologicalReaction>
</comment>
<dbReference type="CDD" id="cd08954">
    <property type="entry name" value="KR_1_FAS_SDR_x"/>
    <property type="match status" value="1"/>
</dbReference>
<dbReference type="EMBL" id="VTPC01000765">
    <property type="protein sequence ID" value="KAF2904462.1"/>
    <property type="molecule type" value="Genomic_DNA"/>
</dbReference>
<dbReference type="InterPro" id="IPR036736">
    <property type="entry name" value="ACP-like_sf"/>
</dbReference>
<sequence>MVLGTKVGDPEEILAMDEVFCTPNRKKPLFVGSIKSNLGHTEPASGMCSLVKVLLGMENSCILPNINYDRPREGADALEKGRMVVVTDVTPWPKDGTGFAAINSFGFGGANCHVVLKRFFKEKIDQGLPRDDLPRLISLSGRVEDAIPFMLEDITKRPLDVEFVRILHQCFGNTIPGHPYRGYTIMSKTGELSRSCKWHDGQSKPACFVFGGASEEWLKIGKHLFAIPLFAATIQRIQNILAPKGFNVTEVINKGAATTTENVIMGNIAIQIALVDILKTLELAPDHIIGYSIGELVAAYVDNALTLEQTVLCAFYIAQSLRGINKDNVVSYEVELTKEEIQSILPNDVEIISHNSNKNHTIAGPTQKVEQLVNDLKKKDVTVKKNLNHYGLHSKHLEKIRSKLSQHLKELIPKPKPRSSKWITTGSAKNQDASAEYFVNNLLSPIFFNEAIPLVPSESVLVEIGPKALDLQNFTKVTLIYETDEDENYVYLLLIGLGRLHELGYSIKLSNLYPKVQWPVSLNTPMVSPLIKWNHEEDWYVALYRGQDRMKSGERTISFSVKESDWSFVTGHVIDGRNLVPATGYLIMVWETFSMMLGILLSDMAIVFENVKFHRATNIPRGGAIELIVMVQKGTGQFEVAELGQAIVSGRIYVPEDFLEEVVALPLPPEDEETISFTTKDIYKELKLRGYNYMGAFRGLKQANLEGTKGLVEWTGNWISFMDNMLQIKLLQEDTRNLYVPTGIERLAVDARRHIRYAKQFGETPELPVYVNKETGIIKSGGIEIRGLIANSIARRKVLADPVLEKHTFVPLETELSTEESVRVNVQIFLENNYGIKHRTAELIDEATKPDAKPLGPVVRQAFSDQPLIQPEIIIFSKEPMELENITVEDKKLGSESHSCAMVIASKICSRPEILKQALGAVKENGMLLSREDLDFNPEADQEELSGVDILSIHQTDSEKLVLLRKSVEFTTHNIIEVSENKDFNWLPTLQKAVKDDEKVIVYSQNAPLSGILGFYNCLRREPGGMNIRCVYIVDEDAPKFDVEDEFYAKQLKKGLIEMIYKDGKWGTYRHLPIPKETVVQRQHVFNNVTVRGDLSSLRWIEGPLSTKIILPPEHTLVHIYYASINFRDIMTASGRINNDVITKDRIEQYNVQGFEFSGRDASGKRVLGMIPSGGLASIINADSYLVLEIPEIFSMEDAATIPVAYGTVLHAFKIANLKEGESVLIHAGSGGVGQAAIHVATFHKCTIFTTVGTQEKREFIRQTFPHIPESHIGNSRDTSFEQMVMRETNGRGVDVVLNSLAEEKLQASVRCLAPGGHFLEIGKFDLASNNNIGLNLLRDGRSFHGVMLDAYFTGDPSLKAQVADSIHKGFLNGWIKPLSRMIFKQDEVEPAFRYMAGGKHIGKVIIKLREEEADLDVLPQPQLFNGISRFYGNCEKSYIISGGLGGFGLELADWLVTRGVKKLILISRTGVKNGYQASRIRIWNSYGVDTKISTADTTTKEGCIQVIEEANRTGPVEAIFNLAVVLKDALLENQNADSFATSLAPKAVATQYLDEVSREMCPELLYFVVFSSVVCGRGNPGQTNYGMANSIMERICEKRKKDGYPALAIQWGAIGEVGLVAEMQELQTEIEIGGTLQQRVTSCLSVIDTFLKQDEPVVSSIVVAEKRGGAGGADNIVDAVKNILGLRDLKTISLHSSLSELGMDSMMAVEIKQTLEREYEVFLTAQDIRSMTFARLQEVAQEKASENEHHKKNSEDKEKMPEGVYMLFRYMGDEKLSTIPMVRLPSLIKEKSVAPKVFILPGIEGMATVLEPLAANLSSHAFCLQYTYTNQSAISIEELAMSLLPNIQENLPKTTPFTLVGYSYGTIVSMQLAALLEAEGRIGRVILIDGAPDMYKDLIKQQVPEMNSEALLQTLILCALMQLFIPIETVMKHKMDIYNCKTYEERVKLAMTHAPEDTPHSQEYQKRVCMLSYHRVKSVLEYQPKFRKLKSMVRLFKPSRHTIENYDEDYKLQQWFENPIETTTFEGNHVSILKNPQVAYTINTIIDTSSVYFKQSIMKDKAEVETLKEVGIKQI</sequence>
<dbReference type="InterPro" id="IPR020841">
    <property type="entry name" value="PKS_Beta-ketoAc_synthase_dom"/>
</dbReference>
<evidence type="ECO:0000256" key="34">
    <source>
        <dbReference type="ARBA" id="ARBA00047953"/>
    </source>
</evidence>
<dbReference type="GO" id="GO:0141148">
    <property type="term" value="F:enoyl-[acyl-carrier-protein] reductase (NADPH) activity"/>
    <property type="evidence" value="ECO:0007669"/>
    <property type="project" value="UniProtKB-EC"/>
</dbReference>
<dbReference type="Pfam" id="PF00698">
    <property type="entry name" value="Acyl_transf_1"/>
    <property type="match status" value="1"/>
</dbReference>
<evidence type="ECO:0000256" key="49">
    <source>
        <dbReference type="ARBA" id="ARBA00049263"/>
    </source>
</evidence>
<dbReference type="Gene3D" id="3.40.47.10">
    <property type="match status" value="1"/>
</dbReference>
<dbReference type="EC" id="1.1.1.100" evidence="5"/>
<dbReference type="Gene3D" id="3.30.70.3290">
    <property type="match status" value="1"/>
</dbReference>
<dbReference type="InterPro" id="IPR020843">
    <property type="entry name" value="ER"/>
</dbReference>
<dbReference type="OrthoDB" id="329835at2759"/>
<comment type="catalytic activity">
    <reaction evidence="54">
        <text>octanoyl-[ACP] + malonyl-[ACP] + H(+) = 3-oxodecanoyl-[ACP] + holo-[ACP] + CO2</text>
        <dbReference type="Rhea" id="RHEA:41852"/>
        <dbReference type="Rhea" id="RHEA-COMP:9623"/>
        <dbReference type="Rhea" id="RHEA-COMP:9636"/>
        <dbReference type="Rhea" id="RHEA-COMP:9637"/>
        <dbReference type="Rhea" id="RHEA-COMP:9685"/>
        <dbReference type="ChEBI" id="CHEBI:15378"/>
        <dbReference type="ChEBI" id="CHEBI:16526"/>
        <dbReference type="ChEBI" id="CHEBI:64479"/>
        <dbReference type="ChEBI" id="CHEBI:78449"/>
        <dbReference type="ChEBI" id="CHEBI:78463"/>
        <dbReference type="ChEBI" id="CHEBI:78464"/>
    </reaction>
    <physiologicalReaction direction="left-to-right" evidence="54">
        <dbReference type="Rhea" id="RHEA:41853"/>
    </physiologicalReaction>
</comment>
<dbReference type="InterPro" id="IPR016039">
    <property type="entry name" value="Thiolase-like"/>
</dbReference>
<dbReference type="GO" id="GO:0006633">
    <property type="term" value="P:fatty acid biosynthetic process"/>
    <property type="evidence" value="ECO:0007669"/>
    <property type="project" value="TreeGrafter"/>
</dbReference>
<dbReference type="Pfam" id="PF00550">
    <property type="entry name" value="PP-binding"/>
    <property type="match status" value="1"/>
</dbReference>
<dbReference type="InterPro" id="IPR001227">
    <property type="entry name" value="Ac_transferase_dom_sf"/>
</dbReference>
<dbReference type="InterPro" id="IPR016035">
    <property type="entry name" value="Acyl_Trfase/lysoPLipase"/>
</dbReference>
<evidence type="ECO:0000256" key="38">
    <source>
        <dbReference type="ARBA" id="ARBA00048289"/>
    </source>
</evidence>
<comment type="catalytic activity">
    <reaction evidence="14">
        <text>(3R)-hydroxyoctanoyl-[ACP] = (2E)-octenoyl-[ACP] + H2O</text>
        <dbReference type="Rhea" id="RHEA:41844"/>
        <dbReference type="Rhea" id="RHEA-COMP:9634"/>
        <dbReference type="Rhea" id="RHEA-COMP:9635"/>
        <dbReference type="ChEBI" id="CHEBI:15377"/>
        <dbReference type="ChEBI" id="CHEBI:78461"/>
        <dbReference type="ChEBI" id="CHEBI:78462"/>
    </reaction>
    <physiologicalReaction direction="left-to-right" evidence="14">
        <dbReference type="Rhea" id="RHEA:41845"/>
    </physiologicalReaction>
</comment>
<evidence type="ECO:0000313" key="60">
    <source>
        <dbReference type="Proteomes" id="UP000801492"/>
    </source>
</evidence>
<dbReference type="GO" id="GO:0004315">
    <property type="term" value="F:3-oxoacyl-[acyl-carrier-protein] synthase activity"/>
    <property type="evidence" value="ECO:0007669"/>
    <property type="project" value="UniProtKB-EC"/>
</dbReference>
<dbReference type="InterPro" id="IPR020806">
    <property type="entry name" value="PKS_PP-bd"/>
</dbReference>
<evidence type="ECO:0000256" key="19">
    <source>
        <dbReference type="ARBA" id="ARBA00023398"/>
    </source>
</evidence>
<evidence type="ECO:0000256" key="22">
    <source>
        <dbReference type="ARBA" id="ARBA00023402"/>
    </source>
</evidence>
<comment type="catalytic activity">
    <reaction evidence="40">
        <text>a fatty acyl-[ACP] + malonyl-[ACP] + H(+) = a 3-oxoacyl-[ACP] + holo-[ACP] + CO2</text>
        <dbReference type="Rhea" id="RHEA:22836"/>
        <dbReference type="Rhea" id="RHEA-COMP:9623"/>
        <dbReference type="Rhea" id="RHEA-COMP:9685"/>
        <dbReference type="Rhea" id="RHEA-COMP:9916"/>
        <dbReference type="Rhea" id="RHEA-COMP:14125"/>
        <dbReference type="ChEBI" id="CHEBI:15378"/>
        <dbReference type="ChEBI" id="CHEBI:16526"/>
        <dbReference type="ChEBI" id="CHEBI:64479"/>
        <dbReference type="ChEBI" id="CHEBI:78449"/>
        <dbReference type="ChEBI" id="CHEBI:78776"/>
        <dbReference type="ChEBI" id="CHEBI:138651"/>
        <dbReference type="EC" id="2.3.1.41"/>
    </reaction>
    <physiologicalReaction direction="left-to-right" evidence="40">
        <dbReference type="Rhea" id="RHEA:22837"/>
    </physiologicalReaction>
</comment>
<evidence type="ECO:0000256" key="4">
    <source>
        <dbReference type="ARBA" id="ARBA00012873"/>
    </source>
</evidence>
<feature type="region of interest" description="N-terminal hotdog fold" evidence="55">
    <location>
        <begin position="535"/>
        <end position="661"/>
    </location>
</feature>
<evidence type="ECO:0000256" key="33">
    <source>
        <dbReference type="ARBA" id="ARBA00047897"/>
    </source>
</evidence>
<dbReference type="SMART" id="SM00827">
    <property type="entry name" value="PKS_AT"/>
    <property type="match status" value="1"/>
</dbReference>
<dbReference type="EC" id="3.1.2.14" evidence="3"/>
<dbReference type="Pfam" id="PF02801">
    <property type="entry name" value="Ketoacyl-synt_C"/>
    <property type="match status" value="1"/>
</dbReference>
<evidence type="ECO:0000256" key="23">
    <source>
        <dbReference type="ARBA" id="ARBA00023442"/>
    </source>
</evidence>
<evidence type="ECO:0000256" key="50">
    <source>
        <dbReference type="ARBA" id="ARBA00049414"/>
    </source>
</evidence>
<comment type="catalytic activity">
    <reaction evidence="36">
        <text>hexadecanoyl-[ACP] + malonyl-[ACP] + H(+) = 3-oxooctadecanoyl-[ACP] + holo-[ACP] + CO2</text>
        <dbReference type="Rhea" id="RHEA:41916"/>
        <dbReference type="Rhea" id="RHEA-COMP:9623"/>
        <dbReference type="Rhea" id="RHEA-COMP:9652"/>
        <dbReference type="Rhea" id="RHEA-COMP:9653"/>
        <dbReference type="Rhea" id="RHEA-COMP:9685"/>
        <dbReference type="ChEBI" id="CHEBI:15378"/>
        <dbReference type="ChEBI" id="CHEBI:16526"/>
        <dbReference type="ChEBI" id="CHEBI:64479"/>
        <dbReference type="ChEBI" id="CHEBI:78449"/>
        <dbReference type="ChEBI" id="CHEBI:78483"/>
        <dbReference type="ChEBI" id="CHEBI:78487"/>
    </reaction>
    <physiologicalReaction direction="left-to-right" evidence="36">
        <dbReference type="Rhea" id="RHEA:41917"/>
    </physiologicalReaction>
</comment>
<name>A0A8K0DJM5_IGNLU</name>
<comment type="catalytic activity">
    <reaction evidence="20">
        <text>(3R)-hydroxyoctadecanoyl-[ACP] = (2E)-octadecenoyl-[ACP] + H2O</text>
        <dbReference type="Rhea" id="RHEA:41924"/>
        <dbReference type="Rhea" id="RHEA-COMP:9654"/>
        <dbReference type="Rhea" id="RHEA-COMP:9655"/>
        <dbReference type="ChEBI" id="CHEBI:15377"/>
        <dbReference type="ChEBI" id="CHEBI:78488"/>
        <dbReference type="ChEBI" id="CHEBI:78489"/>
    </reaction>
    <physiologicalReaction direction="left-to-right" evidence="20">
        <dbReference type="Rhea" id="RHEA:41925"/>
    </physiologicalReaction>
</comment>
<feature type="domain" description="PKS/mFAS DH" evidence="58">
    <location>
        <begin position="535"/>
        <end position="799"/>
    </location>
</feature>
<evidence type="ECO:0000256" key="29">
    <source>
        <dbReference type="ARBA" id="ARBA00047451"/>
    </source>
</evidence>
<evidence type="ECO:0000256" key="51">
    <source>
        <dbReference type="ARBA" id="ARBA00049422"/>
    </source>
</evidence>
<dbReference type="SUPFAM" id="SSF52151">
    <property type="entry name" value="FabD/lysophospholipase-like"/>
    <property type="match status" value="1"/>
</dbReference>
<evidence type="ECO:0000256" key="55">
    <source>
        <dbReference type="PROSITE-ProRule" id="PRU01363"/>
    </source>
</evidence>
<comment type="catalytic activity">
    <reaction evidence="27">
        <text>a (3R)-hydroxyacyl-[ACP] + NADP(+) = a 3-oxoacyl-[ACP] + NADPH + H(+)</text>
        <dbReference type="Rhea" id="RHEA:17397"/>
        <dbReference type="Rhea" id="RHEA-COMP:9916"/>
        <dbReference type="Rhea" id="RHEA-COMP:9945"/>
        <dbReference type="ChEBI" id="CHEBI:15378"/>
        <dbReference type="ChEBI" id="CHEBI:57783"/>
        <dbReference type="ChEBI" id="CHEBI:58349"/>
        <dbReference type="ChEBI" id="CHEBI:78776"/>
        <dbReference type="ChEBI" id="CHEBI:78827"/>
        <dbReference type="EC" id="1.1.1.100"/>
    </reaction>
    <physiologicalReaction direction="right-to-left" evidence="27">
        <dbReference type="Rhea" id="RHEA:17399"/>
    </physiologicalReaction>
</comment>
<evidence type="ECO:0000256" key="41">
    <source>
        <dbReference type="ARBA" id="ARBA00048571"/>
    </source>
</evidence>
<feature type="region of interest" description="C-terminal hotdog fold" evidence="55">
    <location>
        <begin position="674"/>
        <end position="799"/>
    </location>
</feature>
<evidence type="ECO:0000256" key="32">
    <source>
        <dbReference type="ARBA" id="ARBA00047810"/>
    </source>
</evidence>
<comment type="catalytic activity">
    <reaction evidence="39">
        <text>(2E)-octenoyl-[ACP] + NADPH + H(+) = octanoyl-[ACP] + NADP(+)</text>
        <dbReference type="Rhea" id="RHEA:41848"/>
        <dbReference type="Rhea" id="RHEA-COMP:9635"/>
        <dbReference type="Rhea" id="RHEA-COMP:9636"/>
        <dbReference type="ChEBI" id="CHEBI:15378"/>
        <dbReference type="ChEBI" id="CHEBI:57783"/>
        <dbReference type="ChEBI" id="CHEBI:58349"/>
        <dbReference type="ChEBI" id="CHEBI:78462"/>
        <dbReference type="ChEBI" id="CHEBI:78463"/>
    </reaction>
    <physiologicalReaction direction="left-to-right" evidence="39">
        <dbReference type="Rhea" id="RHEA:41849"/>
    </physiologicalReaction>
</comment>
<evidence type="ECO:0000256" key="7">
    <source>
        <dbReference type="ARBA" id="ARBA00018769"/>
    </source>
</evidence>
<dbReference type="Pfam" id="PF08659">
    <property type="entry name" value="KR"/>
    <property type="match status" value="1"/>
</dbReference>
<evidence type="ECO:0000313" key="59">
    <source>
        <dbReference type="EMBL" id="KAF2904462.1"/>
    </source>
</evidence>
<comment type="catalytic activity">
    <reaction evidence="37">
        <text>(2E)-dodecenoyl-[ACP] + NADPH + H(+) = dodecanoyl-[ACP] + NADP(+)</text>
        <dbReference type="Rhea" id="RHEA:41880"/>
        <dbReference type="Rhea" id="RHEA-COMP:9643"/>
        <dbReference type="Rhea" id="RHEA-COMP:9644"/>
        <dbReference type="ChEBI" id="CHEBI:15378"/>
        <dbReference type="ChEBI" id="CHEBI:57783"/>
        <dbReference type="ChEBI" id="CHEBI:58349"/>
        <dbReference type="ChEBI" id="CHEBI:65264"/>
        <dbReference type="ChEBI" id="CHEBI:78472"/>
    </reaction>
    <physiologicalReaction direction="left-to-right" evidence="37">
        <dbReference type="Rhea" id="RHEA:41881"/>
    </physiologicalReaction>
</comment>
<comment type="catalytic activity">
    <reaction evidence="15">
        <text>(3R)-hydroxydodecanoyl-[ACP] = (2E)-dodecenoyl-[ACP] + H2O</text>
        <dbReference type="Rhea" id="RHEA:41876"/>
        <dbReference type="Rhea" id="RHEA-COMP:9642"/>
        <dbReference type="Rhea" id="RHEA-COMP:9643"/>
        <dbReference type="ChEBI" id="CHEBI:15377"/>
        <dbReference type="ChEBI" id="CHEBI:78470"/>
        <dbReference type="ChEBI" id="CHEBI:78472"/>
    </reaction>
    <physiologicalReaction direction="left-to-right" evidence="15">
        <dbReference type="Rhea" id="RHEA:41877"/>
    </physiologicalReaction>
</comment>
<comment type="catalytic activity">
    <reaction evidence="29">
        <text>tetradecanoyl-[ACP] + malonyl-[ACP] + H(+) = 3-oxohexadecanoyl-[ACP] + holo-[ACP] + CO2</text>
        <dbReference type="Rhea" id="RHEA:41900"/>
        <dbReference type="Rhea" id="RHEA-COMP:9623"/>
        <dbReference type="Rhea" id="RHEA-COMP:9648"/>
        <dbReference type="Rhea" id="RHEA-COMP:9649"/>
        <dbReference type="Rhea" id="RHEA-COMP:9685"/>
        <dbReference type="ChEBI" id="CHEBI:15378"/>
        <dbReference type="ChEBI" id="CHEBI:16526"/>
        <dbReference type="ChEBI" id="CHEBI:64479"/>
        <dbReference type="ChEBI" id="CHEBI:78449"/>
        <dbReference type="ChEBI" id="CHEBI:78477"/>
        <dbReference type="ChEBI" id="CHEBI:78478"/>
    </reaction>
    <physiologicalReaction direction="left-to-right" evidence="29">
        <dbReference type="Rhea" id="RHEA:41901"/>
    </physiologicalReaction>
</comment>
<dbReference type="InterPro" id="IPR050091">
    <property type="entry name" value="PKS_NRPS_Biosynth_Enz"/>
</dbReference>
<evidence type="ECO:0000256" key="2">
    <source>
        <dbReference type="ARBA" id="ARBA00012004"/>
    </source>
</evidence>
<dbReference type="PROSITE" id="PS50075">
    <property type="entry name" value="CARRIER"/>
    <property type="match status" value="1"/>
</dbReference>
<comment type="catalytic activity">
    <reaction evidence="22">
        <text>(3R)-hydroxybutanoyl-[ACP] = (2E)-butenoyl-[ACP] + H2O</text>
        <dbReference type="Rhea" id="RHEA:41808"/>
        <dbReference type="Rhea" id="RHEA-COMP:9626"/>
        <dbReference type="Rhea" id="RHEA-COMP:9627"/>
        <dbReference type="ChEBI" id="CHEBI:15377"/>
        <dbReference type="ChEBI" id="CHEBI:78451"/>
        <dbReference type="ChEBI" id="CHEBI:78453"/>
    </reaction>
    <physiologicalReaction direction="left-to-right" evidence="22">
        <dbReference type="Rhea" id="RHEA:41809"/>
    </physiologicalReaction>
</comment>
<comment type="catalytic activity">
    <reaction evidence="44">
        <text>hexadecanoyl-[ACP] + H2O = hexadecanoate + holo-[ACP] + H(+)</text>
        <dbReference type="Rhea" id="RHEA:41932"/>
        <dbReference type="Rhea" id="RHEA-COMP:9652"/>
        <dbReference type="Rhea" id="RHEA-COMP:9685"/>
        <dbReference type="ChEBI" id="CHEBI:7896"/>
        <dbReference type="ChEBI" id="CHEBI:15377"/>
        <dbReference type="ChEBI" id="CHEBI:15378"/>
        <dbReference type="ChEBI" id="CHEBI:64479"/>
        <dbReference type="ChEBI" id="CHEBI:78483"/>
        <dbReference type="EC" id="3.1.2.14"/>
    </reaction>
    <physiologicalReaction direction="left-to-right" evidence="44">
        <dbReference type="Rhea" id="RHEA:41933"/>
    </physiologicalReaction>
</comment>
<dbReference type="Pfam" id="PF21149">
    <property type="entry name" value="FAS_pseudo-KR"/>
    <property type="match status" value="1"/>
</dbReference>
<comment type="caution">
    <text evidence="59">The sequence shown here is derived from an EMBL/GenBank/DDBJ whole genome shotgun (WGS) entry which is preliminary data.</text>
</comment>
<keyword evidence="60" id="KW-1185">Reference proteome</keyword>
<evidence type="ECO:0000256" key="8">
    <source>
        <dbReference type="ARBA" id="ARBA00022450"/>
    </source>
</evidence>
<comment type="catalytic activity">
    <reaction evidence="45">
        <text>3-oxotetradecanoyl-[ACP] + NADPH + H(+) = (3R)-hydroxytetradecanoyl-[ACP] + NADP(+)</text>
        <dbReference type="Rhea" id="RHEA:41888"/>
        <dbReference type="Rhea" id="RHEA-COMP:9645"/>
        <dbReference type="Rhea" id="RHEA-COMP:9646"/>
        <dbReference type="ChEBI" id="CHEBI:15378"/>
        <dbReference type="ChEBI" id="CHEBI:57783"/>
        <dbReference type="ChEBI" id="CHEBI:58349"/>
        <dbReference type="ChEBI" id="CHEBI:78473"/>
        <dbReference type="ChEBI" id="CHEBI:78474"/>
    </reaction>
    <physiologicalReaction direction="left-to-right" evidence="45">
        <dbReference type="Rhea" id="RHEA:41889"/>
    </physiologicalReaction>
</comment>
<proteinExistence type="predicted"/>
<dbReference type="SMART" id="SM00829">
    <property type="entry name" value="PKS_ER"/>
    <property type="match status" value="1"/>
</dbReference>
<organism evidence="59 60">
    <name type="scientific">Ignelater luminosus</name>
    <name type="common">Cucubano</name>
    <name type="synonym">Pyrophorus luminosus</name>
    <dbReference type="NCBI Taxonomy" id="2038154"/>
    <lineage>
        <taxon>Eukaryota</taxon>
        <taxon>Metazoa</taxon>
        <taxon>Ecdysozoa</taxon>
        <taxon>Arthropoda</taxon>
        <taxon>Hexapoda</taxon>
        <taxon>Insecta</taxon>
        <taxon>Pterygota</taxon>
        <taxon>Neoptera</taxon>
        <taxon>Endopterygota</taxon>
        <taxon>Coleoptera</taxon>
        <taxon>Polyphaga</taxon>
        <taxon>Elateriformia</taxon>
        <taxon>Elateroidea</taxon>
        <taxon>Elateridae</taxon>
        <taxon>Agrypninae</taxon>
        <taxon>Pyrophorini</taxon>
        <taxon>Ignelater</taxon>
    </lineage>
</organism>
<comment type="catalytic activity">
    <reaction evidence="35">
        <text>acetyl-[ACP] + malonyl-[ACP] + H(+) = 3-oxobutanoyl-[ACP] + holo-[ACP] + CO2</text>
        <dbReference type="Rhea" id="RHEA:41800"/>
        <dbReference type="Rhea" id="RHEA-COMP:9621"/>
        <dbReference type="Rhea" id="RHEA-COMP:9623"/>
        <dbReference type="Rhea" id="RHEA-COMP:9625"/>
        <dbReference type="Rhea" id="RHEA-COMP:9685"/>
        <dbReference type="ChEBI" id="CHEBI:15378"/>
        <dbReference type="ChEBI" id="CHEBI:16526"/>
        <dbReference type="ChEBI" id="CHEBI:64479"/>
        <dbReference type="ChEBI" id="CHEBI:78446"/>
        <dbReference type="ChEBI" id="CHEBI:78449"/>
        <dbReference type="ChEBI" id="CHEBI:78450"/>
    </reaction>
    <physiologicalReaction direction="left-to-right" evidence="35">
        <dbReference type="Rhea" id="RHEA:41801"/>
    </physiologicalReaction>
</comment>
<dbReference type="PROSITE" id="PS52019">
    <property type="entry name" value="PKS_MFAS_DH"/>
    <property type="match status" value="1"/>
</dbReference>
<dbReference type="InterPro" id="IPR014043">
    <property type="entry name" value="Acyl_transferase_dom"/>
</dbReference>
<dbReference type="Gene3D" id="3.40.366.10">
    <property type="entry name" value="Malonyl-Coenzyme A Acyl Carrier Protein, domain 2"/>
    <property type="match status" value="1"/>
</dbReference>
<evidence type="ECO:0000256" key="11">
    <source>
        <dbReference type="ARBA" id="ARBA00022799"/>
    </source>
</evidence>
<dbReference type="GO" id="GO:0016297">
    <property type="term" value="F:fatty acyl-[ACP] hydrolase activity"/>
    <property type="evidence" value="ECO:0007669"/>
    <property type="project" value="UniProtKB-EC"/>
</dbReference>
<keyword evidence="8" id="KW-0596">Phosphopantetheine</keyword>
<dbReference type="PROSITE" id="PS52004">
    <property type="entry name" value="KS3_2"/>
    <property type="match status" value="1"/>
</dbReference>
<gene>
    <name evidence="59" type="ORF">ILUMI_01702</name>
</gene>
<keyword evidence="12" id="KW-0663">Pyridoxal phosphate</keyword>
<evidence type="ECO:0000259" key="57">
    <source>
        <dbReference type="PROSITE" id="PS52004"/>
    </source>
</evidence>
<dbReference type="Pfam" id="PF16197">
    <property type="entry name" value="KAsynt_C_assoc"/>
    <property type="match status" value="1"/>
</dbReference>
<evidence type="ECO:0000256" key="36">
    <source>
        <dbReference type="ARBA" id="ARBA00048051"/>
    </source>
</evidence>
<comment type="catalytic activity">
    <reaction evidence="42">
        <text>a 2,3-saturated acyl-[ACP] + NADP(+) = a (2E)-enoyl-[ACP] + NADPH + H(+)</text>
        <dbReference type="Rhea" id="RHEA:22564"/>
        <dbReference type="Rhea" id="RHEA-COMP:9925"/>
        <dbReference type="Rhea" id="RHEA-COMP:9926"/>
        <dbReference type="ChEBI" id="CHEBI:15378"/>
        <dbReference type="ChEBI" id="CHEBI:57783"/>
        <dbReference type="ChEBI" id="CHEBI:58349"/>
        <dbReference type="ChEBI" id="CHEBI:78784"/>
        <dbReference type="ChEBI" id="CHEBI:78785"/>
        <dbReference type="EC" id="1.3.1.39"/>
    </reaction>
    <physiologicalReaction direction="right-to-left" evidence="42">
        <dbReference type="Rhea" id="RHEA:22566"/>
    </physiologicalReaction>
</comment>
<evidence type="ECO:0000256" key="3">
    <source>
        <dbReference type="ARBA" id="ARBA00012480"/>
    </source>
</evidence>
<dbReference type="Gene3D" id="3.40.50.720">
    <property type="entry name" value="NAD(P)-binding Rossmann-like Domain"/>
    <property type="match status" value="1"/>
</dbReference>
<feature type="active site" description="Proton acceptor; for dehydratase activity" evidence="55">
    <location>
        <position position="572"/>
    </location>
</feature>
<dbReference type="Gene3D" id="3.90.180.10">
    <property type="entry name" value="Medium-chain alcohol dehydrogenases, catalytic domain"/>
    <property type="match status" value="1"/>
</dbReference>